<feature type="domain" description="Protein kinase" evidence="4">
    <location>
        <begin position="31"/>
        <end position="293"/>
    </location>
</feature>
<dbReference type="RefSeq" id="WP_245946792.1">
    <property type="nucleotide sequence ID" value="NZ_CP054612.1"/>
</dbReference>
<dbReference type="AlphaFoldDB" id="A0A2V2YQJ2"/>
<dbReference type="InterPro" id="IPR011009">
    <property type="entry name" value="Kinase-like_dom_sf"/>
</dbReference>
<dbReference type="GO" id="GO:0005524">
    <property type="term" value="F:ATP binding"/>
    <property type="evidence" value="ECO:0007669"/>
    <property type="project" value="UniProtKB-KW"/>
</dbReference>
<evidence type="ECO:0000256" key="1">
    <source>
        <dbReference type="ARBA" id="ARBA00008874"/>
    </source>
</evidence>
<dbReference type="PANTHER" id="PTHR45832">
    <property type="entry name" value="SERINE/THREONINE-PROTEIN KINASE SAMKA-RELATED-RELATED"/>
    <property type="match status" value="1"/>
</dbReference>
<dbReference type="InterPro" id="IPR000719">
    <property type="entry name" value="Prot_kinase_dom"/>
</dbReference>
<evidence type="ECO:0000313" key="5">
    <source>
        <dbReference type="EMBL" id="PWV98696.1"/>
    </source>
</evidence>
<reference evidence="5 6" key="1">
    <citation type="submission" date="2018-05" db="EMBL/GenBank/DDBJ databases">
        <title>Genomic Encyclopedia of Type Strains, Phase III (KMG-III): the genomes of soil and plant-associated and newly described type strains.</title>
        <authorList>
            <person name="Whitman W."/>
        </authorList>
    </citation>
    <scope>NUCLEOTIDE SEQUENCE [LARGE SCALE GENOMIC DNA]</scope>
    <source>
        <strain evidence="5 6">CECT 5696</strain>
    </source>
</reference>
<dbReference type="Pfam" id="PF00069">
    <property type="entry name" value="Pkinase"/>
    <property type="match status" value="1"/>
</dbReference>
<proteinExistence type="inferred from homology"/>
<sequence length="293" mass="34138">MLAKFWAWWKQWRMNWMDYPLRQGMVWADRYRIEQYIGEGSYGQTYRCTDEHTGKAVLLKRSKPSKRAVGRRLLQRESDVLQALHHPQIPRWLGEAVHRREAALVMELIEGLSLERLMMERSQTYTQQQALQMVRQLLHPLKHLHAAGFVHRDVRIPNVLVCGDRVYLIDYGLACPIGEEQPVEASALSRKHEPSGFADGWEAVKQRMRAPEPASDLHGLGHLFLFLMYASYEPAEGQEERSWEEELTLDSEVKAFIQGLLEGCWYTAAECEQALHEFVYSDDSRNKYDGEVY</sequence>
<name>A0A2V2YQJ2_9BACL</name>
<dbReference type="EMBL" id="QGTQ01000016">
    <property type="protein sequence ID" value="PWV98696.1"/>
    <property type="molecule type" value="Genomic_DNA"/>
</dbReference>
<dbReference type="Proteomes" id="UP000246635">
    <property type="component" value="Unassembled WGS sequence"/>
</dbReference>
<protein>
    <submittedName>
        <fullName evidence="5">Serine/threonine-protein kinase</fullName>
    </submittedName>
</protein>
<keyword evidence="5" id="KW-0418">Kinase</keyword>
<keyword evidence="3" id="KW-0067">ATP-binding</keyword>
<dbReference type="SUPFAM" id="SSF56112">
    <property type="entry name" value="Protein kinase-like (PK-like)"/>
    <property type="match status" value="1"/>
</dbReference>
<keyword evidence="6" id="KW-1185">Reference proteome</keyword>
<dbReference type="Gene3D" id="3.30.200.20">
    <property type="entry name" value="Phosphorylase Kinase, domain 1"/>
    <property type="match status" value="1"/>
</dbReference>
<evidence type="ECO:0000259" key="4">
    <source>
        <dbReference type="PROSITE" id="PS50011"/>
    </source>
</evidence>
<organism evidence="5 6">
    <name type="scientific">Paenibacillus cellulosilyticus</name>
    <dbReference type="NCBI Taxonomy" id="375489"/>
    <lineage>
        <taxon>Bacteria</taxon>
        <taxon>Bacillati</taxon>
        <taxon>Bacillota</taxon>
        <taxon>Bacilli</taxon>
        <taxon>Bacillales</taxon>
        <taxon>Paenibacillaceae</taxon>
        <taxon>Paenibacillus</taxon>
    </lineage>
</organism>
<evidence type="ECO:0000256" key="2">
    <source>
        <dbReference type="ARBA" id="ARBA00022741"/>
    </source>
</evidence>
<dbReference type="SMART" id="SM00219">
    <property type="entry name" value="TyrKc"/>
    <property type="match status" value="1"/>
</dbReference>
<gene>
    <name evidence="5" type="ORF">DFQ01_11695</name>
</gene>
<evidence type="ECO:0000313" key="6">
    <source>
        <dbReference type="Proteomes" id="UP000246635"/>
    </source>
</evidence>
<dbReference type="InterPro" id="IPR051931">
    <property type="entry name" value="PAK3-like"/>
</dbReference>
<accession>A0A2V2YQJ2</accession>
<keyword evidence="5" id="KW-0808">Transferase</keyword>
<dbReference type="Gene3D" id="1.10.510.10">
    <property type="entry name" value="Transferase(Phosphotransferase) domain 1"/>
    <property type="match status" value="1"/>
</dbReference>
<dbReference type="PANTHER" id="PTHR45832:SF22">
    <property type="entry name" value="SERINE_THREONINE-PROTEIN KINASE SAMKA-RELATED"/>
    <property type="match status" value="1"/>
</dbReference>
<dbReference type="GO" id="GO:0004713">
    <property type="term" value="F:protein tyrosine kinase activity"/>
    <property type="evidence" value="ECO:0007669"/>
    <property type="project" value="InterPro"/>
</dbReference>
<evidence type="ECO:0000256" key="3">
    <source>
        <dbReference type="ARBA" id="ARBA00022840"/>
    </source>
</evidence>
<dbReference type="PROSITE" id="PS50011">
    <property type="entry name" value="PROTEIN_KINASE_DOM"/>
    <property type="match status" value="1"/>
</dbReference>
<comment type="caution">
    <text evidence="5">The sequence shown here is derived from an EMBL/GenBank/DDBJ whole genome shotgun (WGS) entry which is preliminary data.</text>
</comment>
<keyword evidence="2" id="KW-0547">Nucleotide-binding</keyword>
<comment type="similarity">
    <text evidence="1">Belongs to the protein kinase superfamily. STE Ser/Thr protein kinase family. STE20 subfamily.</text>
</comment>
<dbReference type="InterPro" id="IPR020635">
    <property type="entry name" value="Tyr_kinase_cat_dom"/>
</dbReference>